<dbReference type="SUPFAM" id="SSF53448">
    <property type="entry name" value="Nucleotide-diphospho-sugar transferases"/>
    <property type="match status" value="1"/>
</dbReference>
<keyword evidence="6" id="KW-0812">Transmembrane</keyword>
<evidence type="ECO:0000313" key="15">
    <source>
        <dbReference type="EMBL" id="CAG5101907.1"/>
    </source>
</evidence>
<evidence type="ECO:0000256" key="6">
    <source>
        <dbReference type="ARBA" id="ARBA00022692"/>
    </source>
</evidence>
<comment type="function">
    <text evidence="11">Catalyses the transfer of galactose onto proteins or lipids.</text>
</comment>
<keyword evidence="8" id="KW-1133">Transmembrane helix</keyword>
<gene>
    <name evidence="15" type="ORF">OKIOD_LOCUS8821</name>
</gene>
<evidence type="ECO:0000313" key="16">
    <source>
        <dbReference type="Proteomes" id="UP001158576"/>
    </source>
</evidence>
<dbReference type="Proteomes" id="UP001158576">
    <property type="component" value="Chromosome 1"/>
</dbReference>
<comment type="similarity">
    <text evidence="3 11">Belongs to the glycosyltransferase 7 family.</text>
</comment>
<dbReference type="EC" id="2.4.1.-" evidence="11"/>
<dbReference type="InterPro" id="IPR029044">
    <property type="entry name" value="Nucleotide-diphossugar_trans"/>
</dbReference>
<dbReference type="Pfam" id="PF13733">
    <property type="entry name" value="Glyco_transf_7N"/>
    <property type="match status" value="1"/>
</dbReference>
<evidence type="ECO:0000256" key="11">
    <source>
        <dbReference type="RuleBase" id="RU368121"/>
    </source>
</evidence>
<dbReference type="PRINTS" id="PR02050">
    <property type="entry name" value="B14GALTRFASE"/>
</dbReference>
<evidence type="ECO:0000259" key="13">
    <source>
        <dbReference type="Pfam" id="PF02709"/>
    </source>
</evidence>
<evidence type="ECO:0000259" key="14">
    <source>
        <dbReference type="Pfam" id="PF13733"/>
    </source>
</evidence>
<dbReference type="EMBL" id="OU015566">
    <property type="protein sequence ID" value="CAG5101907.1"/>
    <property type="molecule type" value="Genomic_DNA"/>
</dbReference>
<evidence type="ECO:0000256" key="2">
    <source>
        <dbReference type="ARBA" id="ARBA00004922"/>
    </source>
</evidence>
<name>A0ABN7SNU6_OIKDI</name>
<proteinExistence type="inferred from homology"/>
<dbReference type="InterPro" id="IPR027995">
    <property type="entry name" value="Galactosyl_T_N"/>
</dbReference>
<dbReference type="Gene3D" id="3.90.550.10">
    <property type="entry name" value="Spore Coat Polysaccharide Biosynthesis Protein SpsA, Chain A"/>
    <property type="match status" value="1"/>
</dbReference>
<evidence type="ECO:0000256" key="9">
    <source>
        <dbReference type="ARBA" id="ARBA00023136"/>
    </source>
</evidence>
<dbReference type="PANTHER" id="PTHR19300:SF57">
    <property type="entry name" value="BETA-1,4-N-ACETYLGALACTOSAMINYLTRANSFERASE"/>
    <property type="match status" value="1"/>
</dbReference>
<keyword evidence="4 11" id="KW-0328">Glycosyltransferase</keyword>
<evidence type="ECO:0000256" key="4">
    <source>
        <dbReference type="ARBA" id="ARBA00022676"/>
    </source>
</evidence>
<evidence type="ECO:0000256" key="5">
    <source>
        <dbReference type="ARBA" id="ARBA00022679"/>
    </source>
</evidence>
<accession>A0ABN7SNU6</accession>
<protein>
    <recommendedName>
        <fullName evidence="11">Beta-1,4-galactosyltransferase</fullName>
        <ecNumber evidence="11">2.4.1.-</ecNumber>
    </recommendedName>
</protein>
<reference evidence="15 16" key="1">
    <citation type="submission" date="2021-04" db="EMBL/GenBank/DDBJ databases">
        <authorList>
            <person name="Bliznina A."/>
        </authorList>
    </citation>
    <scope>NUCLEOTIDE SEQUENCE [LARGE SCALE GENOMIC DNA]</scope>
</reference>
<sequence>MTKKEQNNLILLLARRRVILMLLFLGAIVLTYTDSVRLLREQEESNRAKRDLEKHPLSKAASPQSNVLSMDHKVPLTECAYNSPKLIGPLKTDPKYIPEWDEIEVGETKNGGCWQPSDCAQRQNVAIIIPYKNREEHLRALLNTLHPILQRQNTAYCIYVGEQHDDGRFNKGAVMNSAFKEVLKEHAYDCVIFHDVDMLPEDDRNIYQCESNPVHLSPLIDKFDYKPYGTDFGGITMLRPEHFIAANGMSNLFWGWGREDDDMQFRVGRSPFNVTKPVNYEQARYKMIPHQHAWIFRNFKIRDSTTDVRFLPPEYLVKYKERSTVEGLTSVNYKNLGTDRKSLFTHLDLELRELVVDSLKTEFISSGSSQTLIDTTKKECSYIKMENTRVCEEYGHTMVLKYLRKLLLSYDDAVKKCDELGYMCTGFAEDSLGKYRLREVTQLLSSDNTPQDCNTKGKHIFHKSCPGDQSFIQVSQDLTIPISDQLTPPNYAFTHRLQE</sequence>
<dbReference type="Pfam" id="PF02709">
    <property type="entry name" value="Glyco_transf_7C"/>
    <property type="match status" value="1"/>
</dbReference>
<evidence type="ECO:0000256" key="12">
    <source>
        <dbReference type="SAM" id="MobiDB-lite"/>
    </source>
</evidence>
<comment type="subcellular location">
    <subcellularLocation>
        <location evidence="1">Membrane</location>
        <topology evidence="1">Single-pass type II membrane protein</topology>
    </subcellularLocation>
</comment>
<dbReference type="InterPro" id="IPR003859">
    <property type="entry name" value="Galactosyl_T"/>
</dbReference>
<feature type="domain" description="Galactosyltransferase N-terminal" evidence="14">
    <location>
        <begin position="79"/>
        <end position="210"/>
    </location>
</feature>
<evidence type="ECO:0000256" key="8">
    <source>
        <dbReference type="ARBA" id="ARBA00022989"/>
    </source>
</evidence>
<feature type="domain" description="Galactosyltransferase C-terminal" evidence="13">
    <location>
        <begin position="215"/>
        <end position="291"/>
    </location>
</feature>
<feature type="compositionally biased region" description="Basic and acidic residues" evidence="12">
    <location>
        <begin position="45"/>
        <end position="56"/>
    </location>
</feature>
<keyword evidence="7 11" id="KW-0735">Signal-anchor</keyword>
<evidence type="ECO:0000256" key="7">
    <source>
        <dbReference type="ARBA" id="ARBA00022968"/>
    </source>
</evidence>
<feature type="region of interest" description="Disordered" evidence="12">
    <location>
        <begin position="45"/>
        <end position="65"/>
    </location>
</feature>
<keyword evidence="16" id="KW-1185">Reference proteome</keyword>
<keyword evidence="9" id="KW-0472">Membrane</keyword>
<dbReference type="InterPro" id="IPR027791">
    <property type="entry name" value="Galactosyl_T_C"/>
</dbReference>
<keyword evidence="5 11" id="KW-0808">Transferase</keyword>
<comment type="pathway">
    <text evidence="2 11">Protein modification; protein glycosylation.</text>
</comment>
<dbReference type="PANTHER" id="PTHR19300">
    <property type="entry name" value="BETA-1,4-GALACTOSYLTRANSFERASE"/>
    <property type="match status" value="1"/>
</dbReference>
<organism evidence="15 16">
    <name type="scientific">Oikopleura dioica</name>
    <name type="common">Tunicate</name>
    <dbReference type="NCBI Taxonomy" id="34765"/>
    <lineage>
        <taxon>Eukaryota</taxon>
        <taxon>Metazoa</taxon>
        <taxon>Chordata</taxon>
        <taxon>Tunicata</taxon>
        <taxon>Appendicularia</taxon>
        <taxon>Copelata</taxon>
        <taxon>Oikopleuridae</taxon>
        <taxon>Oikopleura</taxon>
    </lineage>
</organism>
<evidence type="ECO:0000256" key="1">
    <source>
        <dbReference type="ARBA" id="ARBA00004606"/>
    </source>
</evidence>
<keyword evidence="10 11" id="KW-0325">Glycoprotein</keyword>
<evidence type="ECO:0000256" key="3">
    <source>
        <dbReference type="ARBA" id="ARBA00005735"/>
    </source>
</evidence>
<evidence type="ECO:0000256" key="10">
    <source>
        <dbReference type="ARBA" id="ARBA00023180"/>
    </source>
</evidence>